<feature type="compositionally biased region" description="Low complexity" evidence="1">
    <location>
        <begin position="368"/>
        <end position="383"/>
    </location>
</feature>
<feature type="compositionally biased region" description="Polar residues" evidence="1">
    <location>
        <begin position="36"/>
        <end position="50"/>
    </location>
</feature>
<feature type="region of interest" description="Disordered" evidence="1">
    <location>
        <begin position="424"/>
        <end position="487"/>
    </location>
</feature>
<accession>A0A1V6N656</accession>
<feature type="compositionally biased region" description="Basic and acidic residues" evidence="1">
    <location>
        <begin position="64"/>
        <end position="77"/>
    </location>
</feature>
<protein>
    <submittedName>
        <fullName evidence="2">Uncharacterized protein</fullName>
    </submittedName>
</protein>
<feature type="region of interest" description="Disordered" evidence="1">
    <location>
        <begin position="187"/>
        <end position="278"/>
    </location>
</feature>
<dbReference type="AlphaFoldDB" id="A0A1V6N656"/>
<feature type="compositionally biased region" description="Polar residues" evidence="1">
    <location>
        <begin position="430"/>
        <end position="442"/>
    </location>
</feature>
<feature type="compositionally biased region" description="Polar residues" evidence="1">
    <location>
        <begin position="296"/>
        <end position="310"/>
    </location>
</feature>
<feature type="region of interest" description="Disordered" evidence="1">
    <location>
        <begin position="1"/>
        <end position="99"/>
    </location>
</feature>
<feature type="compositionally biased region" description="Polar residues" evidence="1">
    <location>
        <begin position="329"/>
        <end position="347"/>
    </location>
</feature>
<sequence length="487" mass="53305">MTAENMFEPTTSLSLHRLSRHSLQDRYESDEEAVSESDTGAQDLLSSPIGSRSEIYDSDLSADENSHADPDSDRKENTLVPPTVKRARPVSSATIKRNSEATFDEDTYVFDPEEQMVLELPPSDSPPQLSSSTFLQPSVYVWPKQPPTTSRSRSTSPSSIFSVEEADIQVAKEVTIMEPGTRPTVVLINALESRSKTSKSRPSHSRPRESSRSRSALVRADSRRLTMQRLSDAATKSPRVSEKRSTMKQAPKTAPTPTTTTTPALEEETLSAPSATINRVSEIPPVLYFPAPPRTIPTQGYRTRPQTSGFDKTMPPPLSLRTHRPPSLRSISSKSVPTYTTRPSTPFSAEEAKPNNYNDAPPSQLTTPCSPASISSPSSYISSKRVPSAYSVSNILTSRSPLMMRRMTRKHSASSVNSLSSLRSEVGVNDPSSSQISVATQPTPLPSADCHIVRKSSQRRHTRHASVLPSGRGFMGLKLGKRSKTKA</sequence>
<keyword evidence="3" id="KW-1185">Reference proteome</keyword>
<proteinExistence type="predicted"/>
<feature type="compositionally biased region" description="Basic residues" evidence="1">
    <location>
        <begin position="196"/>
        <end position="205"/>
    </location>
</feature>
<feature type="region of interest" description="Disordered" evidence="1">
    <location>
        <begin position="294"/>
        <end position="383"/>
    </location>
</feature>
<evidence type="ECO:0000313" key="3">
    <source>
        <dbReference type="Proteomes" id="UP000191408"/>
    </source>
</evidence>
<feature type="compositionally biased region" description="Basic residues" evidence="1">
    <location>
        <begin position="453"/>
        <end position="464"/>
    </location>
</feature>
<comment type="caution">
    <text evidence="2">The sequence shown here is derived from an EMBL/GenBank/DDBJ whole genome shotgun (WGS) entry which is preliminary data.</text>
</comment>
<name>A0A1V6N656_PENPO</name>
<evidence type="ECO:0000313" key="2">
    <source>
        <dbReference type="EMBL" id="OQD59956.1"/>
    </source>
</evidence>
<dbReference type="STRING" id="60169.A0A1V6N656"/>
<dbReference type="OrthoDB" id="4493237at2759"/>
<dbReference type="EMBL" id="MDYM01000036">
    <property type="protein sequence ID" value="OQD59956.1"/>
    <property type="molecule type" value="Genomic_DNA"/>
</dbReference>
<dbReference type="Proteomes" id="UP000191408">
    <property type="component" value="Unassembled WGS sequence"/>
</dbReference>
<feature type="compositionally biased region" description="Polar residues" evidence="1">
    <location>
        <begin position="355"/>
        <end position="367"/>
    </location>
</feature>
<organism evidence="2 3">
    <name type="scientific">Penicillium polonicum</name>
    <dbReference type="NCBI Taxonomy" id="60169"/>
    <lineage>
        <taxon>Eukaryota</taxon>
        <taxon>Fungi</taxon>
        <taxon>Dikarya</taxon>
        <taxon>Ascomycota</taxon>
        <taxon>Pezizomycotina</taxon>
        <taxon>Eurotiomycetes</taxon>
        <taxon>Eurotiomycetidae</taxon>
        <taxon>Eurotiales</taxon>
        <taxon>Aspergillaceae</taxon>
        <taxon>Penicillium</taxon>
    </lineage>
</organism>
<gene>
    <name evidence="2" type="ORF">PENPOL_c036G08250</name>
</gene>
<feature type="compositionally biased region" description="Low complexity" evidence="1">
    <location>
        <begin position="253"/>
        <end position="264"/>
    </location>
</feature>
<reference evidence="3" key="1">
    <citation type="journal article" date="2017" name="Nat. Microbiol.">
        <title>Global analysis of biosynthetic gene clusters reveals vast potential of secondary metabolite production in Penicillium species.</title>
        <authorList>
            <person name="Nielsen J.C."/>
            <person name="Grijseels S."/>
            <person name="Prigent S."/>
            <person name="Ji B."/>
            <person name="Dainat J."/>
            <person name="Nielsen K.F."/>
            <person name="Frisvad J.C."/>
            <person name="Workman M."/>
            <person name="Nielsen J."/>
        </authorList>
    </citation>
    <scope>NUCLEOTIDE SEQUENCE [LARGE SCALE GENOMIC DNA]</scope>
    <source>
        <strain evidence="3">IBT 4502</strain>
    </source>
</reference>
<evidence type="ECO:0000256" key="1">
    <source>
        <dbReference type="SAM" id="MobiDB-lite"/>
    </source>
</evidence>